<dbReference type="PANTHER" id="PTHR35908:SF1">
    <property type="entry name" value="CONSERVED PROTEIN"/>
    <property type="match status" value="1"/>
</dbReference>
<sequence>MRPLGVLQCLVLHCPAPRRLAAFYQELLGGEVNRPDRRWAVNADWSTLHLPDGRVLCFQRQPGHRRPVWGDSQRPQLAHLDIDVADLSAAHERVLELGATLLDSALGRGWQVYADPAGHPFCLLGH</sequence>
<comment type="caution">
    <text evidence="2">The sequence shown here is derived from an EMBL/GenBank/DDBJ whole genome shotgun (WGS) entry which is preliminary data.</text>
</comment>
<accession>A0A7W7CDU2</accession>
<dbReference type="RefSeq" id="WP_312988119.1">
    <property type="nucleotide sequence ID" value="NZ_BAAAUI010000025.1"/>
</dbReference>
<gene>
    <name evidence="2" type="ORF">HNR67_005320</name>
</gene>
<evidence type="ECO:0000313" key="2">
    <source>
        <dbReference type="EMBL" id="MBB4679202.1"/>
    </source>
</evidence>
<dbReference type="Proteomes" id="UP000533598">
    <property type="component" value="Unassembled WGS sequence"/>
</dbReference>
<proteinExistence type="predicted"/>
<feature type="domain" description="Peptidase S55" evidence="1">
    <location>
        <begin position="78"/>
        <end position="126"/>
    </location>
</feature>
<dbReference type="PROSITE" id="PS51494">
    <property type="entry name" value="SPOIVB"/>
    <property type="match status" value="1"/>
</dbReference>
<evidence type="ECO:0000259" key="1">
    <source>
        <dbReference type="PROSITE" id="PS51494"/>
    </source>
</evidence>
<dbReference type="PANTHER" id="PTHR35908">
    <property type="entry name" value="HYPOTHETICAL FUSION PROTEIN"/>
    <property type="match status" value="1"/>
</dbReference>
<reference evidence="2 3" key="1">
    <citation type="submission" date="2020-08" db="EMBL/GenBank/DDBJ databases">
        <title>Sequencing the genomes of 1000 actinobacteria strains.</title>
        <authorList>
            <person name="Klenk H.-P."/>
        </authorList>
    </citation>
    <scope>NUCLEOTIDE SEQUENCE [LARGE SCALE GENOMIC DNA]</scope>
    <source>
        <strain evidence="2 3">DSM 44230</strain>
    </source>
</reference>
<name>A0A7W7CDU2_9PSEU</name>
<dbReference type="InterPro" id="IPR008763">
    <property type="entry name" value="Peptidase_S55"/>
</dbReference>
<dbReference type="SUPFAM" id="SSF54593">
    <property type="entry name" value="Glyoxalase/Bleomycin resistance protein/Dihydroxybiphenyl dioxygenase"/>
    <property type="match status" value="1"/>
</dbReference>
<organism evidence="2 3">
    <name type="scientific">Crossiella cryophila</name>
    <dbReference type="NCBI Taxonomy" id="43355"/>
    <lineage>
        <taxon>Bacteria</taxon>
        <taxon>Bacillati</taxon>
        <taxon>Actinomycetota</taxon>
        <taxon>Actinomycetes</taxon>
        <taxon>Pseudonocardiales</taxon>
        <taxon>Pseudonocardiaceae</taxon>
        <taxon>Crossiella</taxon>
    </lineage>
</organism>
<evidence type="ECO:0000313" key="3">
    <source>
        <dbReference type="Proteomes" id="UP000533598"/>
    </source>
</evidence>
<dbReference type="InterPro" id="IPR041581">
    <property type="entry name" value="Glyoxalase_6"/>
</dbReference>
<dbReference type="InterPro" id="IPR029068">
    <property type="entry name" value="Glyas_Bleomycin-R_OHBP_Dase"/>
</dbReference>
<protein>
    <recommendedName>
        <fullName evidence="1">Peptidase S55 domain-containing protein</fullName>
    </recommendedName>
</protein>
<dbReference type="Gene3D" id="3.10.180.10">
    <property type="entry name" value="2,3-Dihydroxybiphenyl 1,2-Dioxygenase, domain 1"/>
    <property type="match status" value="1"/>
</dbReference>
<dbReference type="EMBL" id="JACHMH010000001">
    <property type="protein sequence ID" value="MBB4679202.1"/>
    <property type="molecule type" value="Genomic_DNA"/>
</dbReference>
<dbReference type="CDD" id="cd06587">
    <property type="entry name" value="VOC"/>
    <property type="match status" value="1"/>
</dbReference>
<dbReference type="Pfam" id="PF18029">
    <property type="entry name" value="Glyoxalase_6"/>
    <property type="match status" value="1"/>
</dbReference>
<keyword evidence="3" id="KW-1185">Reference proteome</keyword>
<dbReference type="AlphaFoldDB" id="A0A7W7CDU2"/>